<reference evidence="7" key="1">
    <citation type="journal article" date="2020" name="Fungal Divers.">
        <title>Resolving the Mortierellaceae phylogeny through synthesis of multi-gene phylogenetics and phylogenomics.</title>
        <authorList>
            <person name="Vandepol N."/>
            <person name="Liber J."/>
            <person name="Desiro A."/>
            <person name="Na H."/>
            <person name="Kennedy M."/>
            <person name="Barry K."/>
            <person name="Grigoriev I.V."/>
            <person name="Miller A.N."/>
            <person name="O'Donnell K."/>
            <person name="Stajich J.E."/>
            <person name="Bonito G."/>
        </authorList>
    </citation>
    <scope>NUCLEOTIDE SEQUENCE</scope>
    <source>
        <strain evidence="7">BC1065</strain>
    </source>
</reference>
<name>A0A9P6Q8R6_9FUNG</name>
<sequence length="242" mass="26928">MQAFTALRCQASRSAAKLAHHAHPKRTALRALGSTRSFQSSSSSSRNNDNNNTNNNSDNALSPIDLSLNSDLPLMHSTLELHRVDLAHGNFFALHRPLLGITNGPMFAQQSMASEEDFEDPVEDLTNYFATLRPFSPPESTSTTPVATATAAAWASMPQTIPDADQAVQDFLSQAEWYQLKSIDGAQNSVSESIASILDPQLDEDNTMQMTSVMRKRRIKMKKHKYKKLRKRTRALRKKLGK</sequence>
<evidence type="ECO:0000256" key="5">
    <source>
        <dbReference type="SAM" id="MobiDB-lite"/>
    </source>
</evidence>
<evidence type="ECO:0000256" key="3">
    <source>
        <dbReference type="ARBA" id="ARBA00035647"/>
    </source>
</evidence>
<feature type="domain" description="Ribosomal protein mS38 C-terminal" evidence="6">
    <location>
        <begin position="209"/>
        <end position="242"/>
    </location>
</feature>
<keyword evidence="2" id="KW-0496">Mitochondrion</keyword>
<evidence type="ECO:0000256" key="1">
    <source>
        <dbReference type="ARBA" id="ARBA00004173"/>
    </source>
</evidence>
<dbReference type="Proteomes" id="UP000807716">
    <property type="component" value="Unassembled WGS sequence"/>
</dbReference>
<dbReference type="GO" id="GO:0005739">
    <property type="term" value="C:mitochondrion"/>
    <property type="evidence" value="ECO:0007669"/>
    <property type="project" value="UniProtKB-SubCell"/>
</dbReference>
<evidence type="ECO:0000313" key="8">
    <source>
        <dbReference type="Proteomes" id="UP000807716"/>
    </source>
</evidence>
<feature type="compositionally biased region" description="Basic residues" evidence="5">
    <location>
        <begin position="18"/>
        <end position="28"/>
    </location>
</feature>
<evidence type="ECO:0000313" key="7">
    <source>
        <dbReference type="EMBL" id="KAG0261006.1"/>
    </source>
</evidence>
<organism evidence="7 8">
    <name type="scientific">Actinomortierella ambigua</name>
    <dbReference type="NCBI Taxonomy" id="1343610"/>
    <lineage>
        <taxon>Eukaryota</taxon>
        <taxon>Fungi</taxon>
        <taxon>Fungi incertae sedis</taxon>
        <taxon>Mucoromycota</taxon>
        <taxon>Mortierellomycotina</taxon>
        <taxon>Mortierellomycetes</taxon>
        <taxon>Mortierellales</taxon>
        <taxon>Mortierellaceae</taxon>
        <taxon>Actinomortierella</taxon>
    </lineage>
</organism>
<proteinExistence type="inferred from homology"/>
<dbReference type="PANTHER" id="PTHR32035:SF3">
    <property type="entry name" value="SMALL RIBOSOMAL SUBUNIT PROTEIN MS38"/>
    <property type="match status" value="1"/>
</dbReference>
<dbReference type="Pfam" id="PF08213">
    <property type="entry name" value="COX24_C"/>
    <property type="match status" value="1"/>
</dbReference>
<evidence type="ECO:0000256" key="2">
    <source>
        <dbReference type="ARBA" id="ARBA00023128"/>
    </source>
</evidence>
<protein>
    <recommendedName>
        <fullName evidence="4">Small ribosomal subunit protein mS38</fullName>
    </recommendedName>
</protein>
<dbReference type="PANTHER" id="PTHR32035">
    <property type="entry name" value="AURORA KINASE A-INTERACTING PROTEIN"/>
    <property type="match status" value="1"/>
</dbReference>
<keyword evidence="8" id="KW-1185">Reference proteome</keyword>
<feature type="compositionally biased region" description="Low complexity" evidence="5">
    <location>
        <begin position="34"/>
        <end position="59"/>
    </location>
</feature>
<dbReference type="EMBL" id="JAAAJB010000230">
    <property type="protein sequence ID" value="KAG0261006.1"/>
    <property type="molecule type" value="Genomic_DNA"/>
</dbReference>
<comment type="subcellular location">
    <subcellularLocation>
        <location evidence="1">Mitochondrion</location>
    </subcellularLocation>
</comment>
<dbReference type="SMART" id="SM01155">
    <property type="entry name" value="DUF1713"/>
    <property type="match status" value="1"/>
</dbReference>
<feature type="region of interest" description="Disordered" evidence="5">
    <location>
        <begin position="17"/>
        <end position="62"/>
    </location>
</feature>
<dbReference type="InterPro" id="IPR013177">
    <property type="entry name" value="Ribosomal_mS38_C"/>
</dbReference>
<evidence type="ECO:0000256" key="4">
    <source>
        <dbReference type="ARBA" id="ARBA00035682"/>
    </source>
</evidence>
<accession>A0A9P6Q8R6</accession>
<comment type="similarity">
    <text evidence="3">Belongs to the mitochondrion-specific ribosomal protein mS38 family.</text>
</comment>
<gene>
    <name evidence="7" type="ORF">DFQ27_003223</name>
</gene>
<comment type="caution">
    <text evidence="7">The sequence shown here is derived from an EMBL/GenBank/DDBJ whole genome shotgun (WGS) entry which is preliminary data.</text>
</comment>
<dbReference type="OrthoDB" id="2429891at2759"/>
<evidence type="ECO:0000259" key="6">
    <source>
        <dbReference type="SMART" id="SM01155"/>
    </source>
</evidence>
<dbReference type="AlphaFoldDB" id="A0A9P6Q8R6"/>